<evidence type="ECO:0000313" key="6">
    <source>
        <dbReference type="EMBL" id="KAF2215151.1"/>
    </source>
</evidence>
<sequence length="424" mass="46531">MNTRQAIQPSTTPNVFSISCSASGKRFVTGLSDGFRSFRTDNCLVTHQVHSQTDCATTLVEALDDRYYAFVTKERSQNAGPNIVVFYDAVLDREVTSFDVHEPILGLRLTSKWMAVVLEERTILFQYQVLQPERRTPSLGDDSGSDQTEMAHEAEVRAPNIAHSIYPTSANIYALAALSDDVLVLPAQSTGQVQLITLNTKAARTKRVLKAHNSALRCIALSSDTSLLATTSEQGTLIRVWSTKTTDQLAEFRRGMDHSVIYSLSFSPGNKFVASTSDKGTLHVFDLQPKDPASPFMPRAVRDVRSVASAPFYTGADPPHWHGGPAYSWTTTPNGTRKRVKNPVPSLPNDPSGRPPKGFLVLQPASEESNDDNGVIIYVIGGGSDARWEKFDLLPVAPSEANPSGGWGLVNRGFRKYLTRQFVD</sequence>
<dbReference type="GO" id="GO:0005774">
    <property type="term" value="C:vacuolar membrane"/>
    <property type="evidence" value="ECO:0007669"/>
    <property type="project" value="UniProtKB-SubCell"/>
</dbReference>
<dbReference type="OrthoDB" id="1667587at2759"/>
<organism evidence="6 7">
    <name type="scientific">Cercospora zeae-maydis SCOH1-5</name>
    <dbReference type="NCBI Taxonomy" id="717836"/>
    <lineage>
        <taxon>Eukaryota</taxon>
        <taxon>Fungi</taxon>
        <taxon>Dikarya</taxon>
        <taxon>Ascomycota</taxon>
        <taxon>Pezizomycotina</taxon>
        <taxon>Dothideomycetes</taxon>
        <taxon>Dothideomycetidae</taxon>
        <taxon>Mycosphaerellales</taxon>
        <taxon>Mycosphaerellaceae</taxon>
        <taxon>Cercospora</taxon>
    </lineage>
</organism>
<keyword evidence="7" id="KW-1185">Reference proteome</keyword>
<dbReference type="Pfam" id="PF21032">
    <property type="entry name" value="PROPPIN"/>
    <property type="match status" value="1"/>
</dbReference>
<keyword evidence="3" id="KW-0677">Repeat</keyword>
<dbReference type="AlphaFoldDB" id="A0A6A6FP16"/>
<dbReference type="InterPro" id="IPR001680">
    <property type="entry name" value="WD40_rpt"/>
</dbReference>
<dbReference type="EMBL" id="ML992666">
    <property type="protein sequence ID" value="KAF2215151.1"/>
    <property type="molecule type" value="Genomic_DNA"/>
</dbReference>
<evidence type="ECO:0000313" key="7">
    <source>
        <dbReference type="Proteomes" id="UP000799539"/>
    </source>
</evidence>
<keyword evidence="2" id="KW-0853">WD repeat</keyword>
<comment type="subcellular location">
    <subcellularLocation>
        <location evidence="1">Vacuole membrane</location>
        <topology evidence="1">Peripheral membrane protein</topology>
    </subcellularLocation>
</comment>
<dbReference type="SUPFAM" id="SSF50978">
    <property type="entry name" value="WD40 repeat-like"/>
    <property type="match status" value="1"/>
</dbReference>
<dbReference type="Proteomes" id="UP000799539">
    <property type="component" value="Unassembled WGS sequence"/>
</dbReference>
<evidence type="ECO:0000256" key="1">
    <source>
        <dbReference type="ARBA" id="ARBA00004148"/>
    </source>
</evidence>
<evidence type="ECO:0000256" key="3">
    <source>
        <dbReference type="ARBA" id="ARBA00022737"/>
    </source>
</evidence>
<proteinExistence type="inferred from homology"/>
<dbReference type="InterPro" id="IPR015943">
    <property type="entry name" value="WD40/YVTN_repeat-like_dom_sf"/>
</dbReference>
<feature type="region of interest" description="Disordered" evidence="5">
    <location>
        <begin position="323"/>
        <end position="357"/>
    </location>
</feature>
<reference evidence="6" key="1">
    <citation type="journal article" date="2020" name="Stud. Mycol.">
        <title>101 Dothideomycetes genomes: a test case for predicting lifestyles and emergence of pathogens.</title>
        <authorList>
            <person name="Haridas S."/>
            <person name="Albert R."/>
            <person name="Binder M."/>
            <person name="Bloem J."/>
            <person name="Labutti K."/>
            <person name="Salamov A."/>
            <person name="Andreopoulos B."/>
            <person name="Baker S."/>
            <person name="Barry K."/>
            <person name="Bills G."/>
            <person name="Bluhm B."/>
            <person name="Cannon C."/>
            <person name="Castanera R."/>
            <person name="Culley D."/>
            <person name="Daum C."/>
            <person name="Ezra D."/>
            <person name="Gonzalez J."/>
            <person name="Henrissat B."/>
            <person name="Kuo A."/>
            <person name="Liang C."/>
            <person name="Lipzen A."/>
            <person name="Lutzoni F."/>
            <person name="Magnuson J."/>
            <person name="Mondo S."/>
            <person name="Nolan M."/>
            <person name="Ohm R."/>
            <person name="Pangilinan J."/>
            <person name="Park H.-J."/>
            <person name="Ramirez L."/>
            <person name="Alfaro M."/>
            <person name="Sun H."/>
            <person name="Tritt A."/>
            <person name="Yoshinaga Y."/>
            <person name="Zwiers L.-H."/>
            <person name="Turgeon B."/>
            <person name="Goodwin S."/>
            <person name="Spatafora J."/>
            <person name="Crous P."/>
            <person name="Grigoriev I."/>
        </authorList>
    </citation>
    <scope>NUCLEOTIDE SEQUENCE</scope>
    <source>
        <strain evidence="6">SCOH1-5</strain>
    </source>
</reference>
<name>A0A6A6FP16_9PEZI</name>
<evidence type="ECO:0000256" key="4">
    <source>
        <dbReference type="ARBA" id="ARBA00025740"/>
    </source>
</evidence>
<dbReference type="SMART" id="SM00320">
    <property type="entry name" value="WD40"/>
    <property type="match status" value="3"/>
</dbReference>
<comment type="similarity">
    <text evidence="4">Belongs to the WD repeat PROPPIN family.</text>
</comment>
<gene>
    <name evidence="6" type="ORF">CERZMDRAFT_35857</name>
</gene>
<dbReference type="PROSITE" id="PS51257">
    <property type="entry name" value="PROKAR_LIPOPROTEIN"/>
    <property type="match status" value="1"/>
</dbReference>
<accession>A0A6A6FP16</accession>
<dbReference type="InterPro" id="IPR048720">
    <property type="entry name" value="PROPPIN"/>
</dbReference>
<dbReference type="Gene3D" id="2.130.10.10">
    <property type="entry name" value="YVTN repeat-like/Quinoprotein amine dehydrogenase"/>
    <property type="match status" value="1"/>
</dbReference>
<protein>
    <submittedName>
        <fullName evidence="6">Uncharacterized protein</fullName>
    </submittedName>
</protein>
<evidence type="ECO:0000256" key="5">
    <source>
        <dbReference type="SAM" id="MobiDB-lite"/>
    </source>
</evidence>
<dbReference type="PANTHER" id="PTHR11227">
    <property type="entry name" value="WD-REPEAT PROTEIN INTERACTING WITH PHOSPHOINOSIDES WIPI -RELATED"/>
    <property type="match status" value="1"/>
</dbReference>
<evidence type="ECO:0000256" key="2">
    <source>
        <dbReference type="ARBA" id="ARBA00022574"/>
    </source>
</evidence>
<dbReference type="InterPro" id="IPR036322">
    <property type="entry name" value="WD40_repeat_dom_sf"/>
</dbReference>